<dbReference type="EC" id="2.7.8.6" evidence="4"/>
<feature type="domain" description="Bacterial sugar transferase" evidence="3">
    <location>
        <begin position="7"/>
        <end position="184"/>
    </location>
</feature>
<reference evidence="4 5" key="2">
    <citation type="submission" date="2010-03" db="EMBL/GenBank/DDBJ databases">
        <authorList>
            <person name="Pajon A."/>
        </authorList>
    </citation>
    <scope>NUCLEOTIDE SEQUENCE [LARGE SCALE GENOMIC DNA]</scope>
    <source>
        <strain evidence="4 5">GD/7</strain>
    </source>
</reference>
<dbReference type="STRING" id="717962.CC1_04300"/>
<comment type="similarity">
    <text evidence="1">Belongs to the bacterial sugar transferase family.</text>
</comment>
<keyword evidence="2" id="KW-0472">Membrane</keyword>
<evidence type="ECO:0000313" key="4">
    <source>
        <dbReference type="EMBL" id="CBK79360.1"/>
    </source>
</evidence>
<feature type="transmembrane region" description="Helical" evidence="2">
    <location>
        <begin position="12"/>
        <end position="33"/>
    </location>
</feature>
<evidence type="ECO:0000259" key="3">
    <source>
        <dbReference type="Pfam" id="PF02397"/>
    </source>
</evidence>
<dbReference type="InterPro" id="IPR003362">
    <property type="entry name" value="Bact_transf"/>
</dbReference>
<accession>D4J4T9</accession>
<keyword evidence="2" id="KW-1133">Transmembrane helix</keyword>
<sequence length="199" mass="22827">MYKQFGKRVIGIFLSICGLVVCCIPMLIITVLIKLDSKGPALFKQERLGKNQKPFIVYKFRTMCNHAYEMGGVATRSDDARITKVGSVLRRTSLDELPQMFNIIKGDMAIIGPRPILPIEFEEYKNNKRYAHRYDVLPGMFCTVDIDYRSSSDRDLQFSMDADYVDNISFGLDVKTFFSIIAPVVKGKNVYREEVKRDK</sequence>
<dbReference type="PANTHER" id="PTHR30576">
    <property type="entry name" value="COLANIC BIOSYNTHESIS UDP-GLUCOSE LIPID CARRIER TRANSFERASE"/>
    <property type="match status" value="1"/>
</dbReference>
<dbReference type="HOGENOM" id="CLU_024920_1_2_9"/>
<gene>
    <name evidence="4" type="ORF">CC1_04300</name>
</gene>
<evidence type="ECO:0000256" key="1">
    <source>
        <dbReference type="ARBA" id="ARBA00006464"/>
    </source>
</evidence>
<evidence type="ECO:0000256" key="2">
    <source>
        <dbReference type="SAM" id="Phobius"/>
    </source>
</evidence>
<proteinExistence type="inferred from homology"/>
<dbReference type="PATRIC" id="fig|717962.3.peg.242"/>
<dbReference type="GO" id="GO:0047360">
    <property type="term" value="F:undecaprenyl-phosphate galactose phosphotransferase activity"/>
    <property type="evidence" value="ECO:0007669"/>
    <property type="project" value="UniProtKB-EC"/>
</dbReference>
<dbReference type="Proteomes" id="UP000008798">
    <property type="component" value="Chromosome"/>
</dbReference>
<dbReference type="EMBL" id="FP929038">
    <property type="protein sequence ID" value="CBK79360.1"/>
    <property type="molecule type" value="Genomic_DNA"/>
</dbReference>
<dbReference type="KEGG" id="cct:CC1_04300"/>
<keyword evidence="4" id="KW-0808">Transferase</keyword>
<keyword evidence="2" id="KW-0812">Transmembrane</keyword>
<evidence type="ECO:0000313" key="5">
    <source>
        <dbReference type="Proteomes" id="UP000008798"/>
    </source>
</evidence>
<reference evidence="4 5" key="1">
    <citation type="submission" date="2010-03" db="EMBL/GenBank/DDBJ databases">
        <title>The genome sequence of Coprococcus catus GD/7.</title>
        <authorList>
            <consortium name="metaHIT consortium -- http://www.metahit.eu/"/>
            <person name="Pajon A."/>
            <person name="Turner K."/>
            <person name="Parkhill J."/>
            <person name="Duncan S."/>
            <person name="Flint H."/>
        </authorList>
    </citation>
    <scope>NUCLEOTIDE SEQUENCE [LARGE SCALE GENOMIC DNA]</scope>
    <source>
        <strain evidence="4 5">GD/7</strain>
    </source>
</reference>
<dbReference type="PANTHER" id="PTHR30576:SF0">
    <property type="entry name" value="UNDECAPRENYL-PHOSPHATE N-ACETYLGALACTOSAMINYL 1-PHOSPHATE TRANSFERASE-RELATED"/>
    <property type="match status" value="1"/>
</dbReference>
<protein>
    <submittedName>
        <fullName evidence="4">Sugar transferases involved in lipopolysaccharide synthesis</fullName>
        <ecNumber evidence="4">2.7.8.6</ecNumber>
    </submittedName>
</protein>
<dbReference type="Pfam" id="PF02397">
    <property type="entry name" value="Bac_transf"/>
    <property type="match status" value="1"/>
</dbReference>
<dbReference type="AlphaFoldDB" id="D4J4T9"/>
<organism evidence="4 5">
    <name type="scientific">Coprococcus catus GD/7</name>
    <dbReference type="NCBI Taxonomy" id="717962"/>
    <lineage>
        <taxon>Bacteria</taxon>
        <taxon>Bacillati</taxon>
        <taxon>Bacillota</taxon>
        <taxon>Clostridia</taxon>
        <taxon>Lachnospirales</taxon>
        <taxon>Lachnospiraceae</taxon>
        <taxon>Coprococcus</taxon>
    </lineage>
</organism>
<name>D4J4T9_9FIRM</name>